<reference evidence="6" key="2">
    <citation type="submission" date="2025-08" db="UniProtKB">
        <authorList>
            <consortium name="Ensembl"/>
        </authorList>
    </citation>
    <scope>IDENTIFICATION</scope>
</reference>
<keyword evidence="2" id="KW-0964">Secreted</keyword>
<evidence type="ECO:0000256" key="4">
    <source>
        <dbReference type="ARBA" id="ARBA00023180"/>
    </source>
</evidence>
<feature type="domain" description="Fibrinogen C-terminal" evidence="5">
    <location>
        <begin position="34"/>
        <end position="255"/>
    </location>
</feature>
<comment type="subcellular location">
    <subcellularLocation>
        <location evidence="1">Secreted</location>
    </subcellularLocation>
</comment>
<dbReference type="AlphaFoldDB" id="A0A672Z7B5"/>
<dbReference type="GO" id="GO:0034116">
    <property type="term" value="P:positive regulation of heterotypic cell-cell adhesion"/>
    <property type="evidence" value="ECO:0007669"/>
    <property type="project" value="TreeGrafter"/>
</dbReference>
<dbReference type="GO" id="GO:0042730">
    <property type="term" value="P:fibrinolysis"/>
    <property type="evidence" value="ECO:0007669"/>
    <property type="project" value="TreeGrafter"/>
</dbReference>
<evidence type="ECO:0000256" key="3">
    <source>
        <dbReference type="ARBA" id="ARBA00023157"/>
    </source>
</evidence>
<dbReference type="GO" id="GO:0072377">
    <property type="term" value="P:blood coagulation, common pathway"/>
    <property type="evidence" value="ECO:0007669"/>
    <property type="project" value="TreeGrafter"/>
</dbReference>
<dbReference type="GO" id="GO:0070527">
    <property type="term" value="P:platelet aggregation"/>
    <property type="evidence" value="ECO:0007669"/>
    <property type="project" value="TreeGrafter"/>
</dbReference>
<dbReference type="PROSITE" id="PS51406">
    <property type="entry name" value="FIBRINOGEN_C_2"/>
    <property type="match status" value="1"/>
</dbReference>
<evidence type="ECO:0000313" key="7">
    <source>
        <dbReference type="Proteomes" id="UP000472271"/>
    </source>
</evidence>
<dbReference type="InterPro" id="IPR037579">
    <property type="entry name" value="FIB_ANG-like"/>
</dbReference>
<name>A0A672Z7B5_9TELE</name>
<dbReference type="GO" id="GO:0005577">
    <property type="term" value="C:fibrinogen complex"/>
    <property type="evidence" value="ECO:0007669"/>
    <property type="project" value="TreeGrafter"/>
</dbReference>
<sequence length="260" mass="29370">MHIITCFQCSYSYLAFIDIRATLLLALAALVHSDSQFYLPIDCDDIFRHDNRSSSGIYTIYPGGPTTPLKVYCDMNTDGGRWTVFLRRLDGSENFFRPWNNYKSGFGNVAGEYWLGLENIFLLSMRKKNEMRVDMEDWSGTTASANYDSFSIDSELSGYQLHLGSFTGGSAGDGLTSAKDMKFTTYDKDQDTWDYNCAQHFIGGFWYGSCHGANPTGMYAPNGALPFDNVQALWSTFKAPNYSLKRINMKIRSISKCYCN</sequence>
<dbReference type="Proteomes" id="UP000472271">
    <property type="component" value="Chromosome 1"/>
</dbReference>
<reference evidence="6" key="1">
    <citation type="submission" date="2019-06" db="EMBL/GenBank/DDBJ databases">
        <authorList>
            <consortium name="Wellcome Sanger Institute Data Sharing"/>
        </authorList>
    </citation>
    <scope>NUCLEOTIDE SEQUENCE [LARGE SCALE GENOMIC DNA]</scope>
</reference>
<keyword evidence="7" id="KW-1185">Reference proteome</keyword>
<dbReference type="SUPFAM" id="SSF56496">
    <property type="entry name" value="Fibrinogen C-terminal domain-like"/>
    <property type="match status" value="1"/>
</dbReference>
<dbReference type="Ensembl" id="ENSSORT00005012764.1">
    <property type="protein sequence ID" value="ENSSORP00005012367.1"/>
    <property type="gene ID" value="ENSSORG00005006514.1"/>
</dbReference>
<dbReference type="FunFam" id="3.90.215.10:FF:000001">
    <property type="entry name" value="Tenascin isoform 1"/>
    <property type="match status" value="1"/>
</dbReference>
<gene>
    <name evidence="6" type="primary">LOC115426264</name>
</gene>
<dbReference type="NCBIfam" id="NF040941">
    <property type="entry name" value="GGGWT_bact"/>
    <property type="match status" value="1"/>
</dbReference>
<evidence type="ECO:0000256" key="1">
    <source>
        <dbReference type="ARBA" id="ARBA00004613"/>
    </source>
</evidence>
<dbReference type="PANTHER" id="PTHR47221:SF5">
    <property type="entry name" value="FIBRINOGEN C-TERMINAL DOMAIN-CONTAINING PROTEIN"/>
    <property type="match status" value="1"/>
</dbReference>
<dbReference type="CDD" id="cd00087">
    <property type="entry name" value="FReD"/>
    <property type="match status" value="1"/>
</dbReference>
<keyword evidence="3" id="KW-1015">Disulfide bond</keyword>
<dbReference type="GO" id="GO:0030674">
    <property type="term" value="F:protein-macromolecule adaptor activity"/>
    <property type="evidence" value="ECO:0007669"/>
    <property type="project" value="TreeGrafter"/>
</dbReference>
<dbReference type="PANTHER" id="PTHR47221">
    <property type="entry name" value="FIBRINOGEN ALPHA CHAIN"/>
    <property type="match status" value="1"/>
</dbReference>
<evidence type="ECO:0000313" key="6">
    <source>
        <dbReference type="Ensembl" id="ENSSORP00005012367.1"/>
    </source>
</evidence>
<dbReference type="InterPro" id="IPR002181">
    <property type="entry name" value="Fibrinogen_a/b/g_C_dom"/>
</dbReference>
<dbReference type="InterPro" id="IPR014716">
    <property type="entry name" value="Fibrinogen_a/b/g_C_1"/>
</dbReference>
<evidence type="ECO:0000256" key="2">
    <source>
        <dbReference type="ARBA" id="ARBA00022525"/>
    </source>
</evidence>
<proteinExistence type="predicted"/>
<accession>A0A672Z7B5</accession>
<dbReference type="Pfam" id="PF00147">
    <property type="entry name" value="Fibrinogen_C"/>
    <property type="match status" value="1"/>
</dbReference>
<reference evidence="6" key="3">
    <citation type="submission" date="2025-09" db="UniProtKB">
        <authorList>
            <consortium name="Ensembl"/>
        </authorList>
    </citation>
    <scope>IDENTIFICATION</scope>
</reference>
<dbReference type="InterPro" id="IPR036056">
    <property type="entry name" value="Fibrinogen-like_C"/>
</dbReference>
<dbReference type="GO" id="GO:0005201">
    <property type="term" value="F:extracellular matrix structural constituent"/>
    <property type="evidence" value="ECO:0007669"/>
    <property type="project" value="TreeGrafter"/>
</dbReference>
<organism evidence="6 7">
    <name type="scientific">Sphaeramia orbicularis</name>
    <name type="common">orbiculate cardinalfish</name>
    <dbReference type="NCBI Taxonomy" id="375764"/>
    <lineage>
        <taxon>Eukaryota</taxon>
        <taxon>Metazoa</taxon>
        <taxon>Chordata</taxon>
        <taxon>Craniata</taxon>
        <taxon>Vertebrata</taxon>
        <taxon>Euteleostomi</taxon>
        <taxon>Actinopterygii</taxon>
        <taxon>Neopterygii</taxon>
        <taxon>Teleostei</taxon>
        <taxon>Neoteleostei</taxon>
        <taxon>Acanthomorphata</taxon>
        <taxon>Gobiaria</taxon>
        <taxon>Kurtiformes</taxon>
        <taxon>Apogonoidei</taxon>
        <taxon>Apogonidae</taxon>
        <taxon>Apogoninae</taxon>
        <taxon>Sphaeramia</taxon>
    </lineage>
</organism>
<evidence type="ECO:0000259" key="5">
    <source>
        <dbReference type="PROSITE" id="PS51406"/>
    </source>
</evidence>
<dbReference type="Gene3D" id="3.90.215.10">
    <property type="entry name" value="Gamma Fibrinogen, chain A, domain 1"/>
    <property type="match status" value="1"/>
</dbReference>
<dbReference type="InParanoid" id="A0A672Z7B5"/>
<keyword evidence="4" id="KW-0325">Glycoprotein</keyword>
<dbReference type="SMART" id="SM00186">
    <property type="entry name" value="FBG"/>
    <property type="match status" value="1"/>
</dbReference>
<protein>
    <submittedName>
        <fullName evidence="6">Microfibril-associated glycoprotein 4-like</fullName>
    </submittedName>
</protein>